<gene>
    <name evidence="1" type="ORF">BV25DRAFT_1827369</name>
</gene>
<comment type="caution">
    <text evidence="1">The sequence shown here is derived from an EMBL/GenBank/DDBJ whole genome shotgun (WGS) entry which is preliminary data.</text>
</comment>
<keyword evidence="2" id="KW-1185">Reference proteome</keyword>
<dbReference type="EMBL" id="MU277216">
    <property type="protein sequence ID" value="KAI0060821.1"/>
    <property type="molecule type" value="Genomic_DNA"/>
</dbReference>
<evidence type="ECO:0000313" key="1">
    <source>
        <dbReference type="EMBL" id="KAI0060821.1"/>
    </source>
</evidence>
<proteinExistence type="predicted"/>
<protein>
    <submittedName>
        <fullName evidence="1">Uncharacterized protein</fullName>
    </submittedName>
</protein>
<name>A0ACB8SY48_9AGAM</name>
<accession>A0ACB8SY48</accession>
<organism evidence="1 2">
    <name type="scientific">Artomyces pyxidatus</name>
    <dbReference type="NCBI Taxonomy" id="48021"/>
    <lineage>
        <taxon>Eukaryota</taxon>
        <taxon>Fungi</taxon>
        <taxon>Dikarya</taxon>
        <taxon>Basidiomycota</taxon>
        <taxon>Agaricomycotina</taxon>
        <taxon>Agaricomycetes</taxon>
        <taxon>Russulales</taxon>
        <taxon>Auriscalpiaceae</taxon>
        <taxon>Artomyces</taxon>
    </lineage>
</organism>
<sequence length="78" mass="8230">MSLATQSTSTKPRSVCLILIVSASVHAFRSSWPLSTMPSSATHRDTSARPSTSSTQLIRHPRSKTTSSSLTGLSTGTP</sequence>
<reference evidence="1" key="1">
    <citation type="submission" date="2021-03" db="EMBL/GenBank/DDBJ databases">
        <authorList>
            <consortium name="DOE Joint Genome Institute"/>
            <person name="Ahrendt S."/>
            <person name="Looney B.P."/>
            <person name="Miyauchi S."/>
            <person name="Morin E."/>
            <person name="Drula E."/>
            <person name="Courty P.E."/>
            <person name="Chicoki N."/>
            <person name="Fauchery L."/>
            <person name="Kohler A."/>
            <person name="Kuo A."/>
            <person name="Labutti K."/>
            <person name="Pangilinan J."/>
            <person name="Lipzen A."/>
            <person name="Riley R."/>
            <person name="Andreopoulos W."/>
            <person name="He G."/>
            <person name="Johnson J."/>
            <person name="Barry K.W."/>
            <person name="Grigoriev I.V."/>
            <person name="Nagy L."/>
            <person name="Hibbett D."/>
            <person name="Henrissat B."/>
            <person name="Matheny P.B."/>
            <person name="Labbe J."/>
            <person name="Martin F."/>
        </authorList>
    </citation>
    <scope>NUCLEOTIDE SEQUENCE</scope>
    <source>
        <strain evidence="1">HHB10654</strain>
    </source>
</reference>
<reference evidence="1" key="2">
    <citation type="journal article" date="2022" name="New Phytol.">
        <title>Evolutionary transition to the ectomycorrhizal habit in the genomes of a hyperdiverse lineage of mushroom-forming fungi.</title>
        <authorList>
            <person name="Looney B."/>
            <person name="Miyauchi S."/>
            <person name="Morin E."/>
            <person name="Drula E."/>
            <person name="Courty P.E."/>
            <person name="Kohler A."/>
            <person name="Kuo A."/>
            <person name="LaButti K."/>
            <person name="Pangilinan J."/>
            <person name="Lipzen A."/>
            <person name="Riley R."/>
            <person name="Andreopoulos W."/>
            <person name="He G."/>
            <person name="Johnson J."/>
            <person name="Nolan M."/>
            <person name="Tritt A."/>
            <person name="Barry K.W."/>
            <person name="Grigoriev I.V."/>
            <person name="Nagy L.G."/>
            <person name="Hibbett D."/>
            <person name="Henrissat B."/>
            <person name="Matheny P.B."/>
            <person name="Labbe J."/>
            <person name="Martin F.M."/>
        </authorList>
    </citation>
    <scope>NUCLEOTIDE SEQUENCE</scope>
    <source>
        <strain evidence="1">HHB10654</strain>
    </source>
</reference>
<dbReference type="Proteomes" id="UP000814140">
    <property type="component" value="Unassembled WGS sequence"/>
</dbReference>
<evidence type="ECO:0000313" key="2">
    <source>
        <dbReference type="Proteomes" id="UP000814140"/>
    </source>
</evidence>